<dbReference type="EMBL" id="LR798221">
    <property type="protein sequence ID" value="CAB5195138.1"/>
    <property type="molecule type" value="Genomic_DNA"/>
</dbReference>
<dbReference type="InterPro" id="IPR057696">
    <property type="entry name" value="DUF7936"/>
</dbReference>
<protein>
    <recommendedName>
        <fullName evidence="1">DUF7936 domain-containing protein</fullName>
    </recommendedName>
</protein>
<accession>A0A6J7WFH5</accession>
<organism evidence="2">
    <name type="scientific">uncultured Caudovirales phage</name>
    <dbReference type="NCBI Taxonomy" id="2100421"/>
    <lineage>
        <taxon>Viruses</taxon>
        <taxon>Duplodnaviria</taxon>
        <taxon>Heunggongvirae</taxon>
        <taxon>Uroviricota</taxon>
        <taxon>Caudoviricetes</taxon>
        <taxon>Peduoviridae</taxon>
        <taxon>Maltschvirus</taxon>
        <taxon>Maltschvirus maltsch</taxon>
    </lineage>
</organism>
<dbReference type="Pfam" id="PF25590">
    <property type="entry name" value="DUF7936"/>
    <property type="match status" value="1"/>
</dbReference>
<gene>
    <name evidence="2" type="ORF">UFOVP175_49</name>
</gene>
<name>A0A6J7WFH5_9CAUD</name>
<feature type="domain" description="DUF7936" evidence="1">
    <location>
        <begin position="25"/>
        <end position="125"/>
    </location>
</feature>
<reference evidence="2" key="1">
    <citation type="submission" date="2020-05" db="EMBL/GenBank/DDBJ databases">
        <authorList>
            <person name="Chiriac C."/>
            <person name="Salcher M."/>
            <person name="Ghai R."/>
            <person name="Kavagutti S V."/>
        </authorList>
    </citation>
    <scope>NUCLEOTIDE SEQUENCE</scope>
</reference>
<evidence type="ECO:0000313" key="2">
    <source>
        <dbReference type="EMBL" id="CAB5195138.1"/>
    </source>
</evidence>
<evidence type="ECO:0000259" key="1">
    <source>
        <dbReference type="Pfam" id="PF25590"/>
    </source>
</evidence>
<sequence length="150" mass="16427">FRCLSLRLKNSPPKSTLSRKPNLMTILWLIERLLVKPTEGSNTDVVITADWRCNGSQESFSGTCYGSCSFAPPSGSFTPYNELTQQQVLDWCFANGVDQAAIEANVSLQIQNQINPPVVSLPLPWVPPIVEQKEPVLVAEPATVVDSLVA</sequence>
<proteinExistence type="predicted"/>
<feature type="non-terminal residue" evidence="2">
    <location>
        <position position="1"/>
    </location>
</feature>